<evidence type="ECO:0000256" key="8">
    <source>
        <dbReference type="ARBA" id="ARBA00047669"/>
    </source>
</evidence>
<keyword evidence="7" id="KW-1015">Disulfide bond</keyword>
<keyword evidence="4" id="KW-0479">Metal-binding</keyword>
<comment type="similarity">
    <text evidence="3 11">Belongs to the glycosyl hydrolase 47 family.</text>
</comment>
<feature type="compositionally biased region" description="Low complexity" evidence="12">
    <location>
        <begin position="1840"/>
        <end position="1862"/>
    </location>
</feature>
<feature type="transmembrane region" description="Helical" evidence="13">
    <location>
        <begin position="1763"/>
        <end position="1786"/>
    </location>
</feature>
<dbReference type="GO" id="GO:0004571">
    <property type="term" value="F:mannosyl-oligosaccharide 1,2-alpha-mannosidase activity"/>
    <property type="evidence" value="ECO:0007669"/>
    <property type="project" value="UniProtKB-EC"/>
</dbReference>
<evidence type="ECO:0000256" key="9">
    <source>
        <dbReference type="ARBA" id="ARBA00048605"/>
    </source>
</evidence>
<dbReference type="GO" id="GO:0005975">
    <property type="term" value="P:carbohydrate metabolic process"/>
    <property type="evidence" value="ECO:0007669"/>
    <property type="project" value="InterPro"/>
</dbReference>
<feature type="active site" description="Proton donor" evidence="10">
    <location>
        <position position="1133"/>
    </location>
</feature>
<feature type="region of interest" description="Disordered" evidence="12">
    <location>
        <begin position="724"/>
        <end position="754"/>
    </location>
</feature>
<sequence length="1946" mass="215855">MSTFACPYCPERLPTAQGRLAHIRQVQACKEKDDAAYASLDWSSDDDLGPALVQDNAPADPMDVDDPPASDALDDFGSSDPQIATDDLVVTGAESPQTGEKRRRVTVEEVDDDADRAGNGAGPWIEDFPEEKRAGEAIRACKTEFERLREDQKFRGEAPWFPFKDIEEWELARWLVTSGLTQSKTEEFLKLKAVQRGIQPSFHNNRAFLQRVDMLPRGPKWHCRPFELTGDELDADGQPKKQVVELWYRNILDCVQELLRDPNLEDQAYEPERVYRRQNEAGVGENREYSEMHTADWWWETQASFTLISAGGTVCPIILGSDKTQLTRFSGDQQAWPMYIGIGNVDADTRSTPSAHAMLLLGYIPVTKLETFRKENRSATLQQLFHDCVLAMLDPLINAGEMGVEMECVDGFIRRIFAILAAYIADYPEQCMIACCRENSCPICVVSPKKRGDLDSGAPRRNPKQTIELIEAKTDGDHPPEFIAHNLNLINPFWRDLPHCSIFDCFTPDLLHEIHNGVFGNHLVEWVSAAMKGLGPEMDRRFQAMTLHPSLRHFKKGITLTTQWTGKEHKEMEKVLLGIAANTADPKVLRAVRGVIDFTYYAHFRVHTDESLALMDLAWRDFHDNKQIFVSLGIRKHFNISKITKLKHYTDSIRSRSVTRSFSTEFTERLHIDFAKSGYRATNRKDDQMTIWLRRQEAVRKFSSYLEWAVPGYEAEFISIDQDSPAEAPPTAEAAVPSSAAAAPAAQPSAPTDSTSIRHLIAKNPSYPNIPVSTIISDFHAPDFLFRLDDYVAAESIPYIQQPTLESTFPLYKRLSVDLPRLEEVTKQLLTDKIRSVKGEPQRETPKGIKPAKAGIFDTVLVRVPRSARAAAGELGTLRPARVRVLFRVPDEYASVPETLAYIEWYTELQRMNTDIGMYEIKPSTRSQRLHSEIIPAKNITRPTRMADESPSSTLRQRRPGTAKEDVTAPEPEARDKAKAEKGASSGLVGVLFLVLALLGFGALSLGAGAGLWYWNPNDYFRPTPKPPWFSSPDPLGSWEVDFSADSARRGQIVDAFRYAWAAYERDAMGCDEYHPVARRGSNLTDKGGIGYMVVDALDTMMLMGLADEYKKARDWIATSLNFEKDAEVSLFETTIRILGGLLSAYHLATLAPQHPTPHPFIAPGDAALFLSHARDLGERLLVGGFRGSPSGLPFSFVNLKTRQGFADRDNRGMVSTAEAATLQLEFRYLSYVLEEEGEDLLEDGGREWPEPEEYWTKAENVMRVIYSARRDGGLAPIFMSMDAGQFVASPIRLGSRGDSYYEYLLKQHLQTSLAEPVYAEMYRAAMNAVHSALLVRGPNTGKLYTQEIQPRRNAMGEETRPSRLFPPPGELLLGAVTVGRKAMDDGAAVSVPPKEDELTEDGRRDWSAGIELVETCAGTYRTKTGLSPEIVHIREDIEKATKKTQEPVEDWFIKGEREPGSEDGPVYDARYILRPETVESLLVAWRLTGNPRYRTHAWRIFRAIERHCRVPGGSGYAGVLDVQDGRLPPSERNPDGTWLSEEDAQWAQNKWEDKMETFLLGETFKYLWLMFADGDVLALDETLVIGTDYYSYYLSAPIATAYGIQVCTRTGDPSLGGAAYGCVAGFGNQPGVLTSTVAVEQTRWSELVVELGATETPAAGTKGSTADVGHSSSAPATITSMPVTSSPSAAIISTTTSTLTASLSTPPPNTTSVFSFSVSTQSLISESSVLFISASTSFLPPSTITATTTPTSMVAAVQSTHLGAVIGGVLGGLAVLFLLGLLLFCRRRSYRATEKELMLARVSTEGWKLRASDIPSLWNTKKGRLSASAMHSDPEVLVESSESPISPTSPTSPYTAYTSTTGRGSTLLRQSTNSALMPVLQEMHAMRAEMQVLREAQHLHHIQQESDQSQNPATGHVAGSSEPPPVYQSQRPSPMHTGASMAEAI</sequence>
<keyword evidence="13" id="KW-0472">Membrane</keyword>
<evidence type="ECO:0000256" key="7">
    <source>
        <dbReference type="ARBA" id="ARBA00023157"/>
    </source>
</evidence>
<feature type="region of interest" description="Disordered" evidence="12">
    <location>
        <begin position="40"/>
        <end position="127"/>
    </location>
</feature>
<feature type="region of interest" description="Disordered" evidence="12">
    <location>
        <begin position="1659"/>
        <end position="1680"/>
    </location>
</feature>
<dbReference type="Pfam" id="PF01532">
    <property type="entry name" value="Glyco_hydro_47"/>
    <property type="match status" value="1"/>
</dbReference>
<gene>
    <name evidence="14" type="ORF">HMN09_00359000</name>
</gene>
<feature type="region of interest" description="Disordered" evidence="12">
    <location>
        <begin position="1899"/>
        <end position="1946"/>
    </location>
</feature>
<protein>
    <recommendedName>
        <fullName evidence="11">alpha-1,2-Mannosidase</fullName>
        <ecNumber evidence="11">3.2.1.-</ecNumber>
    </recommendedName>
</protein>
<dbReference type="Gene3D" id="1.50.10.10">
    <property type="match status" value="1"/>
</dbReference>
<evidence type="ECO:0000256" key="3">
    <source>
        <dbReference type="ARBA" id="ARBA00007658"/>
    </source>
</evidence>
<comment type="catalytic activity">
    <reaction evidence="8">
        <text>N(4)-(alpha-D-Man-(1-&gt;2)-alpha-D-Man-(1-&gt;2)-alpha-D-Man-(1-&gt;3)-[alpha-D-Man-(1-&gt;3)-[alpha-D-Man-(1-&gt;2)-alpha-D-Man-(1-&gt;6)]-alpha-D-Man-(1-&gt;6)]-beta-D-Man-(1-&gt;4)-beta-D-GlcNAc-(1-&gt;4)-beta-D-GlcNAc)-L-asparaginyl-[protein] (N-glucan mannose isomer 8A1,2,3B1,3) + 3 H2O = N(4)-(alpha-D-Man-(1-&gt;3)-[alpha-D-Man-(1-&gt;3)-[alpha-D-Man-(1-&gt;6)]-alpha-D-Man-(1-&gt;6)]-beta-D-Man-(1-&gt;4)-beta-D-GlcNAc-(1-&gt;4)-beta-D-GlcNAc)-L-asparaginyl-[protein] (N-glucan mannose isomer 5A1,2) + 3 beta-D-mannose</text>
        <dbReference type="Rhea" id="RHEA:56028"/>
        <dbReference type="Rhea" id="RHEA-COMP:14358"/>
        <dbReference type="Rhea" id="RHEA-COMP:14367"/>
        <dbReference type="ChEBI" id="CHEBI:15377"/>
        <dbReference type="ChEBI" id="CHEBI:28563"/>
        <dbReference type="ChEBI" id="CHEBI:59087"/>
        <dbReference type="ChEBI" id="CHEBI:60628"/>
        <dbReference type="EC" id="3.2.1.113"/>
    </reaction>
</comment>
<feature type="active site" description="Proton donor" evidence="10">
    <location>
        <position position="1430"/>
    </location>
</feature>
<comment type="cofactor">
    <cofactor evidence="1">
        <name>Ca(2+)</name>
        <dbReference type="ChEBI" id="CHEBI:29108"/>
    </cofactor>
</comment>
<name>A0A8H6WI47_MYCCL</name>
<dbReference type="PANTHER" id="PTHR11742">
    <property type="entry name" value="MANNOSYL-OLIGOSACCHARIDE ALPHA-1,2-MANNOSIDASE-RELATED"/>
    <property type="match status" value="1"/>
</dbReference>
<dbReference type="GO" id="GO:0036503">
    <property type="term" value="P:ERAD pathway"/>
    <property type="evidence" value="ECO:0007669"/>
    <property type="project" value="UniProtKB-ARBA"/>
</dbReference>
<proteinExistence type="inferred from homology"/>
<dbReference type="PRINTS" id="PR00747">
    <property type="entry name" value="GLYHDRLASE47"/>
</dbReference>
<evidence type="ECO:0000313" key="15">
    <source>
        <dbReference type="Proteomes" id="UP000613580"/>
    </source>
</evidence>
<dbReference type="InterPro" id="IPR012341">
    <property type="entry name" value="6hp_glycosidase-like_sf"/>
</dbReference>
<dbReference type="Proteomes" id="UP000613580">
    <property type="component" value="Unassembled WGS sequence"/>
</dbReference>
<evidence type="ECO:0000256" key="4">
    <source>
        <dbReference type="ARBA" id="ARBA00022723"/>
    </source>
</evidence>
<comment type="catalytic activity">
    <reaction evidence="9">
        <text>N(4)-(alpha-D-Man-(1-&gt;2)-alpha-D-Man-(1-&gt;2)-alpha-D-Man-(1-&gt;3)-[alpha-D-Man-(1-&gt;2)-alpha-D-Man-(1-&gt;3)-[alpha-D-Man-(1-&gt;2)-alpha-D-Man-(1-&gt;6)]-alpha-D-Man-(1-&gt;6)]-beta-D-Man-(1-&gt;4)-beta-D-GlcNAc-(1-&gt;4)-beta-D-GlcNAc)-L-asparaginyl-[protein] (N-glucan mannose isomer 9A1,2,3B1,2,3) + 4 H2O = N(4)-(alpha-D-Man-(1-&gt;3)-[alpha-D-Man-(1-&gt;3)-[alpha-D-Man-(1-&gt;6)]-alpha-D-Man-(1-&gt;6)]-beta-D-Man-(1-&gt;4)-beta-D-GlcNAc-(1-&gt;4)-beta-D-GlcNAc)-L-asparaginyl-[protein] (N-glucan mannose isomer 5A1,2) + 4 beta-D-mannose</text>
        <dbReference type="Rhea" id="RHEA:56008"/>
        <dbReference type="Rhea" id="RHEA-COMP:14356"/>
        <dbReference type="Rhea" id="RHEA-COMP:14367"/>
        <dbReference type="ChEBI" id="CHEBI:15377"/>
        <dbReference type="ChEBI" id="CHEBI:28563"/>
        <dbReference type="ChEBI" id="CHEBI:59087"/>
        <dbReference type="ChEBI" id="CHEBI:139493"/>
        <dbReference type="EC" id="3.2.1.113"/>
    </reaction>
</comment>
<dbReference type="InterPro" id="IPR041078">
    <property type="entry name" value="Plavaka"/>
</dbReference>
<keyword evidence="13" id="KW-1133">Transmembrane helix</keyword>
<evidence type="ECO:0000256" key="13">
    <source>
        <dbReference type="SAM" id="Phobius"/>
    </source>
</evidence>
<dbReference type="InterPro" id="IPR036026">
    <property type="entry name" value="Seven-hairpin_glycosidases"/>
</dbReference>
<evidence type="ECO:0000256" key="5">
    <source>
        <dbReference type="ARBA" id="ARBA00022801"/>
    </source>
</evidence>
<evidence type="ECO:0000256" key="6">
    <source>
        <dbReference type="ARBA" id="ARBA00022837"/>
    </source>
</evidence>
<accession>A0A8H6WI47</accession>
<keyword evidence="5 11" id="KW-0378">Hydrolase</keyword>
<evidence type="ECO:0000256" key="10">
    <source>
        <dbReference type="PIRSR" id="PIRSR601382-1"/>
    </source>
</evidence>
<dbReference type="GO" id="GO:0005783">
    <property type="term" value="C:endoplasmic reticulum"/>
    <property type="evidence" value="ECO:0007669"/>
    <property type="project" value="TreeGrafter"/>
</dbReference>
<dbReference type="GO" id="GO:0005509">
    <property type="term" value="F:calcium ion binding"/>
    <property type="evidence" value="ECO:0007669"/>
    <property type="project" value="InterPro"/>
</dbReference>
<dbReference type="InterPro" id="IPR050749">
    <property type="entry name" value="Glycosyl_Hydrolase_47"/>
</dbReference>
<dbReference type="OrthoDB" id="2418900at2759"/>
<evidence type="ECO:0000256" key="11">
    <source>
        <dbReference type="RuleBase" id="RU361193"/>
    </source>
</evidence>
<evidence type="ECO:0000256" key="12">
    <source>
        <dbReference type="SAM" id="MobiDB-lite"/>
    </source>
</evidence>
<comment type="caution">
    <text evidence="14">The sequence shown here is derived from an EMBL/GenBank/DDBJ whole genome shotgun (WGS) entry which is preliminary data.</text>
</comment>
<keyword evidence="6" id="KW-0106">Calcium</keyword>
<keyword evidence="13" id="KW-0812">Transmembrane</keyword>
<feature type="compositionally biased region" description="Basic and acidic residues" evidence="12">
    <location>
        <begin position="962"/>
        <end position="981"/>
    </location>
</feature>
<feature type="region of interest" description="Disordered" evidence="12">
    <location>
        <begin position="1830"/>
        <end position="1866"/>
    </location>
</feature>
<evidence type="ECO:0000256" key="1">
    <source>
        <dbReference type="ARBA" id="ARBA00001913"/>
    </source>
</evidence>
<dbReference type="EC" id="3.2.1.-" evidence="11"/>
<reference evidence="14" key="1">
    <citation type="submission" date="2020-05" db="EMBL/GenBank/DDBJ databases">
        <title>Mycena genomes resolve the evolution of fungal bioluminescence.</title>
        <authorList>
            <person name="Tsai I.J."/>
        </authorList>
    </citation>
    <scope>NUCLEOTIDE SEQUENCE</scope>
    <source>
        <strain evidence="14">110903Hualien_Pintung</strain>
    </source>
</reference>
<feature type="compositionally biased region" description="Acidic residues" evidence="12">
    <location>
        <begin position="62"/>
        <end position="74"/>
    </location>
</feature>
<dbReference type="EMBL" id="JACAZE010000004">
    <property type="protein sequence ID" value="KAF7318497.1"/>
    <property type="molecule type" value="Genomic_DNA"/>
</dbReference>
<dbReference type="Pfam" id="PF18759">
    <property type="entry name" value="Plavaka"/>
    <property type="match status" value="1"/>
</dbReference>
<evidence type="ECO:0000313" key="14">
    <source>
        <dbReference type="EMBL" id="KAF7318497.1"/>
    </source>
</evidence>
<comment type="pathway">
    <text evidence="2">Protein modification; protein glycosylation.</text>
</comment>
<evidence type="ECO:0000256" key="2">
    <source>
        <dbReference type="ARBA" id="ARBA00004922"/>
    </source>
</evidence>
<feature type="active site" evidence="10">
    <location>
        <position position="1477"/>
    </location>
</feature>
<dbReference type="InterPro" id="IPR001382">
    <property type="entry name" value="Glyco_hydro_47"/>
</dbReference>
<dbReference type="GO" id="GO:0016020">
    <property type="term" value="C:membrane"/>
    <property type="evidence" value="ECO:0007669"/>
    <property type="project" value="InterPro"/>
</dbReference>
<keyword evidence="11" id="KW-0326">Glycosidase</keyword>
<feature type="region of interest" description="Disordered" evidence="12">
    <location>
        <begin position="936"/>
        <end position="981"/>
    </location>
</feature>
<feature type="compositionally biased region" description="Polar residues" evidence="12">
    <location>
        <begin position="1671"/>
        <end position="1680"/>
    </location>
</feature>
<keyword evidence="15" id="KW-1185">Reference proteome</keyword>
<dbReference type="SUPFAM" id="SSF48225">
    <property type="entry name" value="Seven-hairpin glycosidases"/>
    <property type="match status" value="1"/>
</dbReference>
<dbReference type="PANTHER" id="PTHR11742:SF55">
    <property type="entry name" value="ENDOPLASMIC RETICULUM MANNOSYL-OLIGOSACCHARIDE 1,2-ALPHA-MANNOSIDASE"/>
    <property type="match status" value="1"/>
</dbReference>
<organism evidence="14 15">
    <name type="scientific">Mycena chlorophos</name>
    <name type="common">Agaric fungus</name>
    <name type="synonym">Agaricus chlorophos</name>
    <dbReference type="NCBI Taxonomy" id="658473"/>
    <lineage>
        <taxon>Eukaryota</taxon>
        <taxon>Fungi</taxon>
        <taxon>Dikarya</taxon>
        <taxon>Basidiomycota</taxon>
        <taxon>Agaricomycotina</taxon>
        <taxon>Agaricomycetes</taxon>
        <taxon>Agaricomycetidae</taxon>
        <taxon>Agaricales</taxon>
        <taxon>Marasmiineae</taxon>
        <taxon>Mycenaceae</taxon>
        <taxon>Mycena</taxon>
    </lineage>
</organism>
<feature type="compositionally biased region" description="Low complexity" evidence="12">
    <location>
        <begin position="725"/>
        <end position="754"/>
    </location>
</feature>
<feature type="active site" evidence="10">
    <location>
        <position position="1299"/>
    </location>
</feature>